<keyword evidence="3" id="KW-1185">Reference proteome</keyword>
<dbReference type="RefSeq" id="XP_066923980.1">
    <property type="nucleotide sequence ID" value="XM_067067879.1"/>
</dbReference>
<dbReference type="AlphaFoldDB" id="A0A7M5UYA9"/>
<organism evidence="2 3">
    <name type="scientific">Clytia hemisphaerica</name>
    <dbReference type="NCBI Taxonomy" id="252671"/>
    <lineage>
        <taxon>Eukaryota</taxon>
        <taxon>Metazoa</taxon>
        <taxon>Cnidaria</taxon>
        <taxon>Hydrozoa</taxon>
        <taxon>Hydroidolina</taxon>
        <taxon>Leptothecata</taxon>
        <taxon>Obeliida</taxon>
        <taxon>Clytiidae</taxon>
        <taxon>Clytia</taxon>
    </lineage>
</organism>
<proteinExistence type="predicted"/>
<dbReference type="Proteomes" id="UP000594262">
    <property type="component" value="Unplaced"/>
</dbReference>
<evidence type="ECO:0000256" key="1">
    <source>
        <dbReference type="SAM" id="SignalP"/>
    </source>
</evidence>
<feature type="chain" id="PRO_5029474697" description="Cnidarian restricted protein" evidence="1">
    <location>
        <begin position="24"/>
        <end position="275"/>
    </location>
</feature>
<evidence type="ECO:0000313" key="2">
    <source>
        <dbReference type="EnsemblMetazoa" id="CLYHEMP007956.1"/>
    </source>
</evidence>
<keyword evidence="1" id="KW-0732">Signal</keyword>
<dbReference type="EnsemblMetazoa" id="CLYHEMT007956.1">
    <property type="protein sequence ID" value="CLYHEMP007956.1"/>
    <property type="gene ID" value="CLYHEMG007956"/>
</dbReference>
<reference evidence="2" key="1">
    <citation type="submission" date="2021-01" db="UniProtKB">
        <authorList>
            <consortium name="EnsemblMetazoa"/>
        </authorList>
    </citation>
    <scope>IDENTIFICATION</scope>
</reference>
<name>A0A7M5UYA9_9CNID</name>
<evidence type="ECO:0008006" key="4">
    <source>
        <dbReference type="Google" id="ProtNLM"/>
    </source>
</evidence>
<sequence length="275" mass="32183">MTFLRRISLLLLLFGGFLLNADADVDVDRIRNTLSRVLQDPSIPPNIARYIAMLHDGIDFLKCLPIYKKSSRCYISKVCKTPKLNVKGVLVPFQTEICKRPYKIVIHLQSFKTPWYATPKLRPITINFRDDHRNGMFKIHSDTTIKAHVRYLRFFNTGKVRFLINGKIRYDCTKPRGPYNWFQRGQLSEQAPRGQYNRIWYKLLVRFELKTKAHKHWWKFSYKCAKNGCKDLVKKSGTLGGHAVAGPQSCKNDVLKYRNYLLENQRRRCPGCVEP</sequence>
<accession>A0A7M5UYA9</accession>
<evidence type="ECO:0000313" key="3">
    <source>
        <dbReference type="Proteomes" id="UP000594262"/>
    </source>
</evidence>
<feature type="signal peptide" evidence="1">
    <location>
        <begin position="1"/>
        <end position="23"/>
    </location>
</feature>
<protein>
    <recommendedName>
        <fullName evidence="4">Cnidarian restricted protein</fullName>
    </recommendedName>
</protein>
<dbReference type="GeneID" id="136811264"/>